<dbReference type="OrthoDB" id="5244470at2"/>
<name>A0A143QJ62_RHOFA</name>
<dbReference type="SUPFAM" id="SSF54909">
    <property type="entry name" value="Dimeric alpha+beta barrel"/>
    <property type="match status" value="1"/>
</dbReference>
<gene>
    <name evidence="2" type="ORF">A3Q41_01511</name>
</gene>
<reference evidence="2 3" key="1">
    <citation type="journal article" date="2016" name="Genome Announc.">
        <title>Complete Genome and Plasmid Sequences for Rhodococcus fascians D188 and Draft Sequences for Rhodococcus Isolates PBTS 1 and PBTS 2.</title>
        <authorList>
            <person name="Stamler R.A."/>
            <person name="Vereecke D."/>
            <person name="Zhang Y."/>
            <person name="Schilkey F."/>
            <person name="Devitt N."/>
            <person name="Randall J.J."/>
        </authorList>
    </citation>
    <scope>NUCLEOTIDE SEQUENCE [LARGE SCALE GENOMIC DNA]</scope>
    <source>
        <strain evidence="2 3">PBTS2</strain>
    </source>
</reference>
<dbReference type="InterPro" id="IPR011008">
    <property type="entry name" value="Dimeric_a/b-barrel"/>
</dbReference>
<evidence type="ECO:0000313" key="2">
    <source>
        <dbReference type="EMBL" id="AMY22818.1"/>
    </source>
</evidence>
<accession>A0A143QJ62</accession>
<dbReference type="Pfam" id="PF03992">
    <property type="entry name" value="ABM"/>
    <property type="match status" value="1"/>
</dbReference>
<evidence type="ECO:0000313" key="3">
    <source>
        <dbReference type="Proteomes" id="UP000076038"/>
    </source>
</evidence>
<dbReference type="PROSITE" id="PS51725">
    <property type="entry name" value="ABM"/>
    <property type="match status" value="1"/>
</dbReference>
<dbReference type="GO" id="GO:0004497">
    <property type="term" value="F:monooxygenase activity"/>
    <property type="evidence" value="ECO:0007669"/>
    <property type="project" value="UniProtKB-KW"/>
</dbReference>
<dbReference type="InterPro" id="IPR007138">
    <property type="entry name" value="ABM_dom"/>
</dbReference>
<reference evidence="3" key="2">
    <citation type="submission" date="2016-04" db="EMBL/GenBank/DDBJ databases">
        <title>Complete Genome and Plasmid Sequences for Rhodococcus fascians D188 and Draft Sequences for Rhodococcus spp. Isolates PBTS 1 and PBTS 2.</title>
        <authorList>
            <person name="Stamer R."/>
            <person name="Vereecke D."/>
            <person name="Zhang Y."/>
            <person name="Schilkey F."/>
            <person name="Devitt N."/>
            <person name="Randall J."/>
        </authorList>
    </citation>
    <scope>NUCLEOTIDE SEQUENCE [LARGE SCALE GENOMIC DNA]</scope>
    <source>
        <strain evidence="3">PBTS2</strain>
    </source>
</reference>
<dbReference type="AlphaFoldDB" id="A0A143QJ62"/>
<dbReference type="PANTHER" id="PTHR33336:SF15">
    <property type="entry name" value="ABM DOMAIN-CONTAINING PROTEIN"/>
    <property type="match status" value="1"/>
</dbReference>
<dbReference type="KEGG" id="rhs:A3Q41_01511"/>
<keyword evidence="3" id="KW-1185">Reference proteome</keyword>
<keyword evidence="2" id="KW-0560">Oxidoreductase</keyword>
<dbReference type="EC" id="1.-.-.-" evidence="2"/>
<evidence type="ECO:0000259" key="1">
    <source>
        <dbReference type="PROSITE" id="PS51725"/>
    </source>
</evidence>
<organism evidence="2 3">
    <name type="scientific">Rhodococcoides fascians</name>
    <name type="common">Rhodococcus fascians</name>
    <dbReference type="NCBI Taxonomy" id="1828"/>
    <lineage>
        <taxon>Bacteria</taxon>
        <taxon>Bacillati</taxon>
        <taxon>Actinomycetota</taxon>
        <taxon>Actinomycetes</taxon>
        <taxon>Mycobacteriales</taxon>
        <taxon>Nocardiaceae</taxon>
        <taxon>Rhodococcoides</taxon>
    </lineage>
</organism>
<dbReference type="InterPro" id="IPR050744">
    <property type="entry name" value="AI-2_Isomerase_LsrG"/>
</dbReference>
<keyword evidence="2" id="KW-0503">Monooxygenase</keyword>
<proteinExistence type="predicted"/>
<feature type="domain" description="ABM" evidence="1">
    <location>
        <begin position="5"/>
        <end position="94"/>
    </location>
</feature>
<dbReference type="Proteomes" id="UP000076038">
    <property type="component" value="Chromosome"/>
</dbReference>
<dbReference type="PANTHER" id="PTHR33336">
    <property type="entry name" value="QUINOL MONOOXYGENASE YGIN-RELATED"/>
    <property type="match status" value="1"/>
</dbReference>
<protein>
    <submittedName>
        <fullName evidence="2">Putative monooxygenase</fullName>
        <ecNumber evidence="2">1.-.-.-</ecNumber>
    </submittedName>
</protein>
<dbReference type="EMBL" id="CP015220">
    <property type="protein sequence ID" value="AMY22818.1"/>
    <property type="molecule type" value="Genomic_DNA"/>
</dbReference>
<dbReference type="Gene3D" id="3.30.70.100">
    <property type="match status" value="1"/>
</dbReference>
<sequence>MINDLEVVATITAKPDAIDTVRDGLVALVAESRKESGNVSYKLFESAVEPGTFITIEVWKSQEDLDGHMQTPHLQQALSEFGAHLAAPPAIHPLRPVG</sequence>